<keyword evidence="11" id="KW-0482">Metalloprotease</keyword>
<evidence type="ECO:0000256" key="6">
    <source>
        <dbReference type="ARBA" id="ARBA00022438"/>
    </source>
</evidence>
<feature type="domain" description="Aminopeptidase N-like N-terminal" evidence="13">
    <location>
        <begin position="20"/>
        <end position="180"/>
    </location>
</feature>
<dbReference type="Proteomes" id="UP001379533">
    <property type="component" value="Chromosome"/>
</dbReference>
<dbReference type="InterPro" id="IPR027268">
    <property type="entry name" value="Peptidase_M4/M1_CTD_sf"/>
</dbReference>
<keyword evidence="7" id="KW-0645">Protease</keyword>
<dbReference type="PANTHER" id="PTHR11533:SF174">
    <property type="entry name" value="PUROMYCIN-SENSITIVE AMINOPEPTIDASE-RELATED"/>
    <property type="match status" value="1"/>
</dbReference>
<keyword evidence="10" id="KW-0862">Zinc</keyword>
<keyword evidence="6" id="KW-0031">Aminopeptidase</keyword>
<proteinExistence type="inferred from homology"/>
<feature type="domain" description="Peptidase M1 membrane alanine aminopeptidase" evidence="12">
    <location>
        <begin position="217"/>
        <end position="417"/>
    </location>
</feature>
<gene>
    <name evidence="14" type="ORF">LZC95_41425</name>
</gene>
<dbReference type="Gene3D" id="2.60.40.1730">
    <property type="entry name" value="tricorn interacting facor f3 domain"/>
    <property type="match status" value="1"/>
</dbReference>
<dbReference type="EMBL" id="CP089982">
    <property type="protein sequence ID" value="WXA92898.1"/>
    <property type="molecule type" value="Genomic_DNA"/>
</dbReference>
<dbReference type="InterPro" id="IPR001930">
    <property type="entry name" value="Peptidase_M1"/>
</dbReference>
<accession>A0ABZ2K2E1</accession>
<dbReference type="RefSeq" id="WP_394843497.1">
    <property type="nucleotide sequence ID" value="NZ_CP089982.1"/>
</dbReference>
<name>A0ABZ2K2E1_9BACT</name>
<dbReference type="Gene3D" id="1.10.390.10">
    <property type="entry name" value="Neutral Protease Domain 2"/>
    <property type="match status" value="1"/>
</dbReference>
<evidence type="ECO:0000313" key="14">
    <source>
        <dbReference type="EMBL" id="WXA92898.1"/>
    </source>
</evidence>
<evidence type="ECO:0000256" key="9">
    <source>
        <dbReference type="ARBA" id="ARBA00022801"/>
    </source>
</evidence>
<dbReference type="EC" id="3.4.11.2" evidence="4"/>
<dbReference type="SUPFAM" id="SSF55486">
    <property type="entry name" value="Metalloproteases ('zincins'), catalytic domain"/>
    <property type="match status" value="1"/>
</dbReference>
<evidence type="ECO:0000256" key="1">
    <source>
        <dbReference type="ARBA" id="ARBA00000098"/>
    </source>
</evidence>
<evidence type="ECO:0000256" key="10">
    <source>
        <dbReference type="ARBA" id="ARBA00022833"/>
    </source>
</evidence>
<comment type="cofactor">
    <cofactor evidence="2">
        <name>Zn(2+)</name>
        <dbReference type="ChEBI" id="CHEBI:29105"/>
    </cofactor>
</comment>
<evidence type="ECO:0000256" key="5">
    <source>
        <dbReference type="ARBA" id="ARBA00015611"/>
    </source>
</evidence>
<organism evidence="14 15">
    <name type="scientific">Pendulispora brunnea</name>
    <dbReference type="NCBI Taxonomy" id="2905690"/>
    <lineage>
        <taxon>Bacteria</taxon>
        <taxon>Pseudomonadati</taxon>
        <taxon>Myxococcota</taxon>
        <taxon>Myxococcia</taxon>
        <taxon>Myxococcales</taxon>
        <taxon>Sorangiineae</taxon>
        <taxon>Pendulisporaceae</taxon>
        <taxon>Pendulispora</taxon>
    </lineage>
</organism>
<evidence type="ECO:0000313" key="15">
    <source>
        <dbReference type="Proteomes" id="UP001379533"/>
    </source>
</evidence>
<evidence type="ECO:0000256" key="11">
    <source>
        <dbReference type="ARBA" id="ARBA00023049"/>
    </source>
</evidence>
<evidence type="ECO:0000256" key="8">
    <source>
        <dbReference type="ARBA" id="ARBA00022723"/>
    </source>
</evidence>
<evidence type="ECO:0000256" key="4">
    <source>
        <dbReference type="ARBA" id="ARBA00012564"/>
    </source>
</evidence>
<evidence type="ECO:0000256" key="7">
    <source>
        <dbReference type="ARBA" id="ARBA00022670"/>
    </source>
</evidence>
<evidence type="ECO:0000259" key="13">
    <source>
        <dbReference type="Pfam" id="PF17900"/>
    </source>
</evidence>
<dbReference type="PANTHER" id="PTHR11533">
    <property type="entry name" value="PROTEASE M1 ZINC METALLOPROTEASE"/>
    <property type="match status" value="1"/>
</dbReference>
<evidence type="ECO:0000256" key="3">
    <source>
        <dbReference type="ARBA" id="ARBA00010136"/>
    </source>
</evidence>
<dbReference type="Pfam" id="PF01433">
    <property type="entry name" value="Peptidase_M1"/>
    <property type="match status" value="1"/>
</dbReference>
<dbReference type="SUPFAM" id="SSF63737">
    <property type="entry name" value="Leukotriene A4 hydrolase N-terminal domain"/>
    <property type="match status" value="1"/>
</dbReference>
<protein>
    <recommendedName>
        <fullName evidence="5">Aminopeptidase N</fullName>
        <ecNumber evidence="4">3.4.11.2</ecNumber>
    </recommendedName>
</protein>
<evidence type="ECO:0000256" key="2">
    <source>
        <dbReference type="ARBA" id="ARBA00001947"/>
    </source>
</evidence>
<keyword evidence="9" id="KW-0378">Hydrolase</keyword>
<dbReference type="InterPro" id="IPR014782">
    <property type="entry name" value="Peptidase_M1_dom"/>
</dbReference>
<dbReference type="InterPro" id="IPR050344">
    <property type="entry name" value="Peptidase_M1_aminopeptidases"/>
</dbReference>
<dbReference type="Pfam" id="PF17900">
    <property type="entry name" value="Peptidase_M1_N"/>
    <property type="match status" value="1"/>
</dbReference>
<dbReference type="PRINTS" id="PR00756">
    <property type="entry name" value="ALADIPTASE"/>
</dbReference>
<evidence type="ECO:0000259" key="12">
    <source>
        <dbReference type="Pfam" id="PF01433"/>
    </source>
</evidence>
<comment type="similarity">
    <text evidence="3">Belongs to the peptidase M1 family.</text>
</comment>
<reference evidence="14 15" key="1">
    <citation type="submission" date="2021-12" db="EMBL/GenBank/DDBJ databases">
        <title>Discovery of the Pendulisporaceae a myxobacterial family with distinct sporulation behavior and unique specialized metabolism.</title>
        <authorList>
            <person name="Garcia R."/>
            <person name="Popoff A."/>
            <person name="Bader C.D."/>
            <person name="Loehr J."/>
            <person name="Walesch S."/>
            <person name="Walt C."/>
            <person name="Boldt J."/>
            <person name="Bunk B."/>
            <person name="Haeckl F.J.F.P.J."/>
            <person name="Gunesch A.P."/>
            <person name="Birkelbach J."/>
            <person name="Nuebel U."/>
            <person name="Pietschmann T."/>
            <person name="Bach T."/>
            <person name="Mueller R."/>
        </authorList>
    </citation>
    <scope>NUCLEOTIDE SEQUENCE [LARGE SCALE GENOMIC DNA]</scope>
    <source>
        <strain evidence="14 15">MSr12523</strain>
    </source>
</reference>
<dbReference type="InterPro" id="IPR042097">
    <property type="entry name" value="Aminopeptidase_N-like_N_sf"/>
</dbReference>
<sequence>MRAIVTAADAREGPAVRVVHHDVHLELQLEPPALSGSEVLRVRATQPTHTLVLDAKDLRVTQVSRDATPLPFRQEGERLLIQFSTPLVGDVSLQLAWHASVSGKMPRFSADHQEVWDGYRSSAWMPTLLAPEQRATLTLRITAPAELKVVASGRPLGASAAGAGRTLHAFALEQPAPTFLFGFAAGHFAEATLAVDGVTLRALGPAGADLAGALAITAPMYRFLRQRTGLSFPSAEYTQVFVQGDAAQEAAGLAFLAAESIDDVRKDPTEDWIFSHELAHQWFAWRVACADFGDFWLNEGFATFLVAAYKEERWGRAAYEREVALWRTRSAKVHAEGHDAPVSLPTHPSEPAPRGVTYSRGALVLDRLRSELGDAAFWAGIQRYIRDQSGHAARTEELRTALESATGRDLRPFFARWVYASAPDL</sequence>
<comment type="catalytic activity">
    <reaction evidence="1">
        <text>Release of an N-terminal amino acid, Xaa-|-Yaa- from a peptide, amide or arylamide. Xaa is preferably Ala, but may be most amino acids including Pro (slow action). When a terminal hydrophobic residue is followed by a prolyl residue, the two may be released as an intact Xaa-Pro dipeptide.</text>
        <dbReference type="EC" id="3.4.11.2"/>
    </reaction>
</comment>
<dbReference type="InterPro" id="IPR045357">
    <property type="entry name" value="Aminopeptidase_N-like_N"/>
</dbReference>
<keyword evidence="15" id="KW-1185">Reference proteome</keyword>
<keyword evidence="8" id="KW-0479">Metal-binding</keyword>